<feature type="compositionally biased region" description="Low complexity" evidence="1">
    <location>
        <begin position="603"/>
        <end position="615"/>
    </location>
</feature>
<dbReference type="Gene3D" id="1.10.1520.10">
    <property type="entry name" value="Ribonuclease III domain"/>
    <property type="match status" value="1"/>
</dbReference>
<proteinExistence type="predicted"/>
<dbReference type="InterPro" id="IPR036389">
    <property type="entry name" value="RNase_III_sf"/>
</dbReference>
<organism evidence="2 3">
    <name type="scientific">Calocera viscosa (strain TUFC12733)</name>
    <dbReference type="NCBI Taxonomy" id="1330018"/>
    <lineage>
        <taxon>Eukaryota</taxon>
        <taxon>Fungi</taxon>
        <taxon>Dikarya</taxon>
        <taxon>Basidiomycota</taxon>
        <taxon>Agaricomycotina</taxon>
        <taxon>Dacrymycetes</taxon>
        <taxon>Dacrymycetales</taxon>
        <taxon>Dacrymycetaceae</taxon>
        <taxon>Calocera</taxon>
    </lineage>
</organism>
<feature type="region of interest" description="Disordered" evidence="1">
    <location>
        <begin position="293"/>
        <end position="325"/>
    </location>
</feature>
<keyword evidence="3" id="KW-1185">Reference proteome</keyword>
<feature type="compositionally biased region" description="Polar residues" evidence="1">
    <location>
        <begin position="27"/>
        <end position="48"/>
    </location>
</feature>
<feature type="compositionally biased region" description="Low complexity" evidence="1">
    <location>
        <begin position="798"/>
        <end position="820"/>
    </location>
</feature>
<feature type="compositionally biased region" description="Polar residues" evidence="1">
    <location>
        <begin position="293"/>
        <end position="314"/>
    </location>
</feature>
<feature type="region of interest" description="Disordered" evidence="1">
    <location>
        <begin position="200"/>
        <end position="255"/>
    </location>
</feature>
<feature type="compositionally biased region" description="Low complexity" evidence="1">
    <location>
        <begin position="685"/>
        <end position="719"/>
    </location>
</feature>
<feature type="region of interest" description="Disordered" evidence="1">
    <location>
        <begin position="13"/>
        <end position="92"/>
    </location>
</feature>
<accession>A0A167KIK5</accession>
<sequence length="854" mass="92042">MFPTARTKLAVVTDIPAVAPPPDLPRQNGTKTQSAASTVQKIALTTGSKLRAMRTARPAPDEEPPDDVKAKPETEPTNEEIDIPTSDGSMYGTPTGIKPMTEREGVEDALEPSLDEFQEAQKSKMRVKALISTDDLTHEDAKTVWIMTHSSHSPLHKDFNKKVEQEIQDRFQKDGYGDIESAVAYRWKRLGERHRTTLLSKTPSISGEGVTLTADNQRAVQESSSRTKDGPGWVAAAPTKPSEPSPQSEDFTEASTTATIVKRREDRLALSQSGSGELSELEIIRKIDELLSGRSSQNDGNAPVSTTSTTSKQPTVPEDSLQAKNRSNVVAGAQTKPSDVLRSIRNLQELKTEAAIERIWLFNRPPLPDIQPRLVLQEIFLPPQVLGKDAGLFEADADTLFQDNETLVHLGTEALRYALHRGARRAFPDIRHPGIIGIMNIFDSIEETVLPKLASAYRLDVKIPWVKARGPLASQPLAAVHADVFRAYIGAVSLHVDPHIQTRFLERLTTDFLEAAYPLAKKLAAEQAAKILAEEQAAKKLAAEQAAKKLAAKRSAKRLAAEKVARELIGMRIAKQLAANEAVKKLATAKAVSPISESESVAAAVANPPAQNQQSEGHAVNRRADMAQSYDVIRRIDDLLGIPRPPVVFHRRDDPVDSIVELTSSPSAEPSPDVASSAEPPPVIASSAETSPAVASSAEPSPAVASSVDPPPAATSSDPSHSKTALQMALLEAQHNVTPKHPPLQPRPGDDSAAGPAMPSYGTTGTSLSPERAWARSPLDRDPKTWPWPAVSGQFVPTNSSNASHASDSNTSTPASASTSGPLPRPVITRSTNPTTITGQVARIWGTVSRLMRR</sequence>
<protein>
    <submittedName>
        <fullName evidence="2">Uncharacterized protein</fullName>
    </submittedName>
</protein>
<dbReference type="GO" id="GO:0004525">
    <property type="term" value="F:ribonuclease III activity"/>
    <property type="evidence" value="ECO:0007669"/>
    <property type="project" value="InterPro"/>
</dbReference>
<dbReference type="Proteomes" id="UP000076738">
    <property type="component" value="Unassembled WGS sequence"/>
</dbReference>
<name>A0A167KIK5_CALVF</name>
<evidence type="ECO:0000313" key="2">
    <source>
        <dbReference type="EMBL" id="KZO94684.1"/>
    </source>
</evidence>
<feature type="region of interest" description="Disordered" evidence="1">
    <location>
        <begin position="738"/>
        <end position="835"/>
    </location>
</feature>
<feature type="region of interest" description="Disordered" evidence="1">
    <location>
        <begin position="662"/>
        <end position="724"/>
    </location>
</feature>
<feature type="compositionally biased region" description="Polar residues" evidence="1">
    <location>
        <begin position="245"/>
        <end position="255"/>
    </location>
</feature>
<dbReference type="GO" id="GO:0006396">
    <property type="term" value="P:RNA processing"/>
    <property type="evidence" value="ECO:0007669"/>
    <property type="project" value="InterPro"/>
</dbReference>
<reference evidence="2 3" key="1">
    <citation type="journal article" date="2016" name="Mol. Biol. Evol.">
        <title>Comparative Genomics of Early-Diverging Mushroom-Forming Fungi Provides Insights into the Origins of Lignocellulose Decay Capabilities.</title>
        <authorList>
            <person name="Nagy L.G."/>
            <person name="Riley R."/>
            <person name="Tritt A."/>
            <person name="Adam C."/>
            <person name="Daum C."/>
            <person name="Floudas D."/>
            <person name="Sun H."/>
            <person name="Yadav J.S."/>
            <person name="Pangilinan J."/>
            <person name="Larsson K.H."/>
            <person name="Matsuura K."/>
            <person name="Barry K."/>
            <person name="Labutti K."/>
            <person name="Kuo R."/>
            <person name="Ohm R.A."/>
            <person name="Bhattacharya S.S."/>
            <person name="Shirouzu T."/>
            <person name="Yoshinaga Y."/>
            <person name="Martin F.M."/>
            <person name="Grigoriev I.V."/>
            <person name="Hibbett D.S."/>
        </authorList>
    </citation>
    <scope>NUCLEOTIDE SEQUENCE [LARGE SCALE GENOMIC DNA]</scope>
    <source>
        <strain evidence="2 3">TUFC12733</strain>
    </source>
</reference>
<feature type="compositionally biased region" description="Polar residues" evidence="1">
    <location>
        <begin position="213"/>
        <end position="224"/>
    </location>
</feature>
<evidence type="ECO:0000256" key="1">
    <source>
        <dbReference type="SAM" id="MobiDB-lite"/>
    </source>
</evidence>
<feature type="region of interest" description="Disordered" evidence="1">
    <location>
        <begin position="603"/>
        <end position="622"/>
    </location>
</feature>
<gene>
    <name evidence="2" type="ORF">CALVIDRAFT_565429</name>
</gene>
<evidence type="ECO:0000313" key="3">
    <source>
        <dbReference type="Proteomes" id="UP000076738"/>
    </source>
</evidence>
<dbReference type="AlphaFoldDB" id="A0A167KIK5"/>
<dbReference type="EMBL" id="KV417293">
    <property type="protein sequence ID" value="KZO94684.1"/>
    <property type="molecule type" value="Genomic_DNA"/>
</dbReference>